<dbReference type="EMBL" id="BAAALS010000026">
    <property type="protein sequence ID" value="GAA1769216.1"/>
    <property type="molecule type" value="Genomic_DNA"/>
</dbReference>
<dbReference type="Proteomes" id="UP001500655">
    <property type="component" value="Unassembled WGS sequence"/>
</dbReference>
<gene>
    <name evidence="2" type="ORF">GCM10009681_45720</name>
</gene>
<organism evidence="2 3">
    <name type="scientific">Luedemannella helvata</name>
    <dbReference type="NCBI Taxonomy" id="349315"/>
    <lineage>
        <taxon>Bacteria</taxon>
        <taxon>Bacillati</taxon>
        <taxon>Actinomycetota</taxon>
        <taxon>Actinomycetes</taxon>
        <taxon>Micromonosporales</taxon>
        <taxon>Micromonosporaceae</taxon>
        <taxon>Luedemannella</taxon>
    </lineage>
</organism>
<feature type="transmembrane region" description="Helical" evidence="1">
    <location>
        <begin position="6"/>
        <end position="24"/>
    </location>
</feature>
<keyword evidence="3" id="KW-1185">Reference proteome</keyword>
<sequence>MAVPLAISLVVIVLVYAIVYAGSAKRSKRYRPGRPFTFAPVWFLAAPDKQFPEHKELIAVAGAAEVTHGQTGGASDRW</sequence>
<evidence type="ECO:0000256" key="1">
    <source>
        <dbReference type="SAM" id="Phobius"/>
    </source>
</evidence>
<evidence type="ECO:0008006" key="4">
    <source>
        <dbReference type="Google" id="ProtNLM"/>
    </source>
</evidence>
<keyword evidence="1" id="KW-1133">Transmembrane helix</keyword>
<reference evidence="2 3" key="1">
    <citation type="journal article" date="2019" name="Int. J. Syst. Evol. Microbiol.">
        <title>The Global Catalogue of Microorganisms (GCM) 10K type strain sequencing project: providing services to taxonomists for standard genome sequencing and annotation.</title>
        <authorList>
            <consortium name="The Broad Institute Genomics Platform"/>
            <consortium name="The Broad Institute Genome Sequencing Center for Infectious Disease"/>
            <person name="Wu L."/>
            <person name="Ma J."/>
        </authorList>
    </citation>
    <scope>NUCLEOTIDE SEQUENCE [LARGE SCALE GENOMIC DNA]</scope>
    <source>
        <strain evidence="2 3">JCM 13249</strain>
    </source>
</reference>
<comment type="caution">
    <text evidence="2">The sequence shown here is derived from an EMBL/GenBank/DDBJ whole genome shotgun (WGS) entry which is preliminary data.</text>
</comment>
<keyword evidence="1" id="KW-0812">Transmembrane</keyword>
<evidence type="ECO:0000313" key="2">
    <source>
        <dbReference type="EMBL" id="GAA1769216.1"/>
    </source>
</evidence>
<protein>
    <recommendedName>
        <fullName evidence="4">Secreted protein</fullName>
    </recommendedName>
</protein>
<keyword evidence="1" id="KW-0472">Membrane</keyword>
<name>A0ABN2KZD2_9ACTN</name>
<dbReference type="RefSeq" id="WP_344085652.1">
    <property type="nucleotide sequence ID" value="NZ_BAAALS010000026.1"/>
</dbReference>
<evidence type="ECO:0000313" key="3">
    <source>
        <dbReference type="Proteomes" id="UP001500655"/>
    </source>
</evidence>
<proteinExistence type="predicted"/>
<accession>A0ABN2KZD2</accession>